<organism evidence="1 2">
    <name type="scientific">Saponaria officinalis</name>
    <name type="common">Common soapwort</name>
    <name type="synonym">Lychnis saponaria</name>
    <dbReference type="NCBI Taxonomy" id="3572"/>
    <lineage>
        <taxon>Eukaryota</taxon>
        <taxon>Viridiplantae</taxon>
        <taxon>Streptophyta</taxon>
        <taxon>Embryophyta</taxon>
        <taxon>Tracheophyta</taxon>
        <taxon>Spermatophyta</taxon>
        <taxon>Magnoliopsida</taxon>
        <taxon>eudicotyledons</taxon>
        <taxon>Gunneridae</taxon>
        <taxon>Pentapetalae</taxon>
        <taxon>Caryophyllales</taxon>
        <taxon>Caryophyllaceae</taxon>
        <taxon>Caryophylleae</taxon>
        <taxon>Saponaria</taxon>
    </lineage>
</organism>
<keyword evidence="2" id="KW-1185">Reference proteome</keyword>
<protein>
    <submittedName>
        <fullName evidence="1">Uncharacterized protein</fullName>
    </submittedName>
</protein>
<name>A0AAW1N8Q1_SAPOF</name>
<sequence length="161" mass="18298">MRPPTPDLEFDEQITQLCWEQITGFLQCCKTWLISQCNSDRLEHLLMGMKLTTLSSLVWFGGEQEYPLLCAKAKEMSSFDLFSSLLPLWVSPFFDSGGNRRDGRFCIKGDSAALAARDGFIRCCPMLGNLKCSIDSRCSITLRRCYISDDDEARRFSHSSN</sequence>
<evidence type="ECO:0000313" key="1">
    <source>
        <dbReference type="EMBL" id="KAK9757921.1"/>
    </source>
</evidence>
<accession>A0AAW1N8Q1</accession>
<dbReference type="AlphaFoldDB" id="A0AAW1N8Q1"/>
<dbReference type="EMBL" id="JBDFQZ010000001">
    <property type="protein sequence ID" value="KAK9757921.1"/>
    <property type="molecule type" value="Genomic_DNA"/>
</dbReference>
<dbReference type="Proteomes" id="UP001443914">
    <property type="component" value="Unassembled WGS sequence"/>
</dbReference>
<evidence type="ECO:0000313" key="2">
    <source>
        <dbReference type="Proteomes" id="UP001443914"/>
    </source>
</evidence>
<gene>
    <name evidence="1" type="ORF">RND81_01G195100</name>
</gene>
<reference evidence="1" key="1">
    <citation type="submission" date="2024-03" db="EMBL/GenBank/DDBJ databases">
        <title>WGS assembly of Saponaria officinalis var. Norfolk2.</title>
        <authorList>
            <person name="Jenkins J."/>
            <person name="Shu S."/>
            <person name="Grimwood J."/>
            <person name="Barry K."/>
            <person name="Goodstein D."/>
            <person name="Schmutz J."/>
            <person name="Leebens-Mack J."/>
            <person name="Osbourn A."/>
        </authorList>
    </citation>
    <scope>NUCLEOTIDE SEQUENCE [LARGE SCALE GENOMIC DNA]</scope>
    <source>
        <strain evidence="1">JIC</strain>
    </source>
</reference>
<comment type="caution">
    <text evidence="1">The sequence shown here is derived from an EMBL/GenBank/DDBJ whole genome shotgun (WGS) entry which is preliminary data.</text>
</comment>
<proteinExistence type="predicted"/>